<dbReference type="eggNOG" id="COG0111">
    <property type="taxonomic scope" value="Bacteria"/>
</dbReference>
<feature type="domain" description="ACT" evidence="14">
    <location>
        <begin position="327"/>
        <end position="401"/>
    </location>
</feature>
<comment type="function">
    <text evidence="1">Catalyzes the reversible oxidation of 3-phospho-D-glycerate to 3-phosphonooxypyruvate, the first step of the phosphorylated L-serine biosynthesis pathway. Also catalyzes the reversible oxidation of 2-hydroxyglutarate to 2-oxoglutarate.</text>
</comment>
<evidence type="ECO:0000256" key="6">
    <source>
        <dbReference type="ARBA" id="ARBA00021582"/>
    </source>
</evidence>
<evidence type="ECO:0000256" key="9">
    <source>
        <dbReference type="ARBA" id="ARBA00023299"/>
    </source>
</evidence>
<dbReference type="KEGG" id="fgi:OP10G_1022"/>
<dbReference type="InterPro" id="IPR006140">
    <property type="entry name" value="D-isomer_DH_NAD-bd"/>
</dbReference>
<dbReference type="InterPro" id="IPR002912">
    <property type="entry name" value="ACT_dom"/>
</dbReference>
<evidence type="ECO:0000256" key="2">
    <source>
        <dbReference type="ARBA" id="ARBA00005216"/>
    </source>
</evidence>
<evidence type="ECO:0000256" key="8">
    <source>
        <dbReference type="ARBA" id="ARBA00023027"/>
    </source>
</evidence>
<dbReference type="PANTHER" id="PTHR42789">
    <property type="entry name" value="D-ISOMER SPECIFIC 2-HYDROXYACID DEHYDROGENASE FAMILY PROTEIN (AFU_ORTHOLOGUE AFUA_6G10090)"/>
    <property type="match status" value="1"/>
</dbReference>
<comment type="pathway">
    <text evidence="2">Amino-acid biosynthesis; L-serine biosynthesis; L-serine from 3-phospho-D-glycerate: step 1/3.</text>
</comment>
<dbReference type="Gene3D" id="3.30.70.260">
    <property type="match status" value="1"/>
</dbReference>
<gene>
    <name evidence="15" type="ORF">OP10G_1022</name>
</gene>
<dbReference type="Proteomes" id="UP000027982">
    <property type="component" value="Chromosome"/>
</dbReference>
<dbReference type="RefSeq" id="WP_025226970.1">
    <property type="nucleotide sequence ID" value="NZ_CP007139.1"/>
</dbReference>
<keyword evidence="9" id="KW-0718">Serine biosynthesis</keyword>
<dbReference type="GO" id="GO:0051287">
    <property type="term" value="F:NAD binding"/>
    <property type="evidence" value="ECO:0007669"/>
    <property type="project" value="InterPro"/>
</dbReference>
<dbReference type="PROSITE" id="PS00671">
    <property type="entry name" value="D_2_HYDROXYACID_DH_3"/>
    <property type="match status" value="1"/>
</dbReference>
<comment type="catalytic activity">
    <reaction evidence="12">
        <text>(2R)-3-phosphoglycerate + NAD(+) = 3-phosphooxypyruvate + NADH + H(+)</text>
        <dbReference type="Rhea" id="RHEA:12641"/>
        <dbReference type="ChEBI" id="CHEBI:15378"/>
        <dbReference type="ChEBI" id="CHEBI:18110"/>
        <dbReference type="ChEBI" id="CHEBI:57540"/>
        <dbReference type="ChEBI" id="CHEBI:57945"/>
        <dbReference type="ChEBI" id="CHEBI:58272"/>
        <dbReference type="EC" id="1.1.1.95"/>
    </reaction>
</comment>
<dbReference type="SUPFAM" id="SSF51735">
    <property type="entry name" value="NAD(P)-binding Rossmann-fold domains"/>
    <property type="match status" value="1"/>
</dbReference>
<dbReference type="Gene3D" id="3.40.50.720">
    <property type="entry name" value="NAD(P)-binding Rossmann-like Domain"/>
    <property type="match status" value="2"/>
</dbReference>
<dbReference type="CDD" id="cd02116">
    <property type="entry name" value="ACT"/>
    <property type="match status" value="1"/>
</dbReference>
<evidence type="ECO:0000256" key="1">
    <source>
        <dbReference type="ARBA" id="ARBA00003800"/>
    </source>
</evidence>
<dbReference type="FunFam" id="3.40.50.720:FF:000203">
    <property type="entry name" value="D-3-phosphoglycerate dehydrogenase (SerA)"/>
    <property type="match status" value="1"/>
</dbReference>
<dbReference type="STRING" id="661478.OP10G_1022"/>
<dbReference type="EMBL" id="CP007139">
    <property type="protein sequence ID" value="AIE84390.1"/>
    <property type="molecule type" value="Genomic_DNA"/>
</dbReference>
<reference evidence="15 16" key="1">
    <citation type="journal article" date="2014" name="PLoS ONE">
        <title>The first complete genome sequence of the class fimbriimonadia in the phylum armatimonadetes.</title>
        <authorList>
            <person name="Hu Z.Y."/>
            <person name="Wang Y.Z."/>
            <person name="Im W.T."/>
            <person name="Wang S.Y."/>
            <person name="Zhao G.P."/>
            <person name="Zheng H.J."/>
            <person name="Quan Z.X."/>
        </authorList>
    </citation>
    <scope>NUCLEOTIDE SEQUENCE [LARGE SCALE GENOMIC DNA]</scope>
    <source>
        <strain evidence="15">Gsoil 348</strain>
    </source>
</reference>
<dbReference type="EC" id="1.1.1.95" evidence="5"/>
<evidence type="ECO:0000256" key="4">
    <source>
        <dbReference type="ARBA" id="ARBA00013001"/>
    </source>
</evidence>
<accession>A0A068NNQ2</accession>
<dbReference type="PANTHER" id="PTHR42789:SF1">
    <property type="entry name" value="D-ISOMER SPECIFIC 2-HYDROXYACID DEHYDROGENASE FAMILY PROTEIN (AFU_ORTHOLOGUE AFUA_6G10090)"/>
    <property type="match status" value="1"/>
</dbReference>
<dbReference type="CDD" id="cd12174">
    <property type="entry name" value="PGDH_like_3"/>
    <property type="match status" value="1"/>
</dbReference>
<keyword evidence="16" id="KW-1185">Reference proteome</keyword>
<dbReference type="SUPFAM" id="SSF55021">
    <property type="entry name" value="ACT-like"/>
    <property type="match status" value="1"/>
</dbReference>
<organism evidence="15 16">
    <name type="scientific">Fimbriimonas ginsengisoli Gsoil 348</name>
    <dbReference type="NCBI Taxonomy" id="661478"/>
    <lineage>
        <taxon>Bacteria</taxon>
        <taxon>Bacillati</taxon>
        <taxon>Armatimonadota</taxon>
        <taxon>Fimbriimonadia</taxon>
        <taxon>Fimbriimonadales</taxon>
        <taxon>Fimbriimonadaceae</taxon>
        <taxon>Fimbriimonas</taxon>
    </lineage>
</organism>
<evidence type="ECO:0000313" key="16">
    <source>
        <dbReference type="Proteomes" id="UP000027982"/>
    </source>
</evidence>
<comment type="catalytic activity">
    <reaction evidence="11">
        <text>(R)-2-hydroxyglutarate + NAD(+) = 2-oxoglutarate + NADH + H(+)</text>
        <dbReference type="Rhea" id="RHEA:49612"/>
        <dbReference type="ChEBI" id="CHEBI:15378"/>
        <dbReference type="ChEBI" id="CHEBI:15801"/>
        <dbReference type="ChEBI" id="CHEBI:16810"/>
        <dbReference type="ChEBI" id="CHEBI:57540"/>
        <dbReference type="ChEBI" id="CHEBI:57945"/>
        <dbReference type="EC" id="1.1.1.399"/>
    </reaction>
</comment>
<evidence type="ECO:0000256" key="11">
    <source>
        <dbReference type="ARBA" id="ARBA00048126"/>
    </source>
</evidence>
<keyword evidence="7 13" id="KW-0560">Oxidoreductase</keyword>
<dbReference type="InterPro" id="IPR029753">
    <property type="entry name" value="D-isomer_DH_CS"/>
</dbReference>
<evidence type="ECO:0000256" key="3">
    <source>
        <dbReference type="ARBA" id="ARBA00005854"/>
    </source>
</evidence>
<evidence type="ECO:0000259" key="14">
    <source>
        <dbReference type="PROSITE" id="PS51671"/>
    </source>
</evidence>
<dbReference type="PROSITE" id="PS51671">
    <property type="entry name" value="ACT"/>
    <property type="match status" value="1"/>
</dbReference>
<evidence type="ECO:0000256" key="5">
    <source>
        <dbReference type="ARBA" id="ARBA00013143"/>
    </source>
</evidence>
<protein>
    <recommendedName>
        <fullName evidence="6">D-3-phosphoglycerate dehydrogenase</fullName>
        <ecNumber evidence="4">1.1.1.399</ecNumber>
        <ecNumber evidence="5">1.1.1.95</ecNumber>
    </recommendedName>
    <alternativeName>
        <fullName evidence="10">2-oxoglutarate reductase</fullName>
    </alternativeName>
</protein>
<dbReference type="Pfam" id="PF02826">
    <property type="entry name" value="2-Hacid_dh_C"/>
    <property type="match status" value="1"/>
</dbReference>
<dbReference type="EC" id="1.1.1.399" evidence="4"/>
<dbReference type="AlphaFoldDB" id="A0A068NNQ2"/>
<dbReference type="InterPro" id="IPR045865">
    <property type="entry name" value="ACT-like_dom_sf"/>
</dbReference>
<keyword evidence="8" id="KW-0520">NAD</keyword>
<dbReference type="Pfam" id="PF00389">
    <property type="entry name" value="2-Hacid_dh"/>
    <property type="match status" value="1"/>
</dbReference>
<evidence type="ECO:0000256" key="13">
    <source>
        <dbReference type="RuleBase" id="RU003719"/>
    </source>
</evidence>
<comment type="similarity">
    <text evidence="3 13">Belongs to the D-isomer specific 2-hydroxyacid dehydrogenase family.</text>
</comment>
<dbReference type="GO" id="GO:0004617">
    <property type="term" value="F:phosphoglycerate dehydrogenase activity"/>
    <property type="evidence" value="ECO:0007669"/>
    <property type="project" value="UniProtKB-EC"/>
</dbReference>
<dbReference type="GO" id="GO:0006564">
    <property type="term" value="P:L-serine biosynthetic process"/>
    <property type="evidence" value="ECO:0007669"/>
    <property type="project" value="UniProtKB-KW"/>
</dbReference>
<evidence type="ECO:0000256" key="10">
    <source>
        <dbReference type="ARBA" id="ARBA00030455"/>
    </source>
</evidence>
<sequence>MKVLVADKFEDSGLAGLRSLGVEIAYEPDLKDTTLAARLAEEPFDVLIVRSTKVSAEMIENSRLGLIVRAGAGYNTIDVGAASARGVLVANCPGKNSQAVAELAFGLLLACDRKIADNVAQLREGKWNKAGFSKARGLYGRTLGLIGMGNISQEMIQRARGFGMNVVAYSRWMSPEIAAALGIGRAANLIELAQQSDFVSVHVSLTKETRGMLDKKFFDAMRNGAVFINTSRGEVVDQAAMLEALDTKELFAGLDVFEGEPEGGKGSYEGPLANNPRIYATHHIGASTEQAQEAVADETVRIVREYLLTGMVPNVVNVKRGEAASHVLIVRHADRVGVLAHVLEILKGEGVSVQEMENVILGGAQAAIAQISVDKEPSPAATAAIKLNANVFDVNVMAIQR</sequence>
<dbReference type="InterPro" id="IPR050857">
    <property type="entry name" value="D-2-hydroxyacid_DH"/>
</dbReference>
<dbReference type="InterPro" id="IPR006139">
    <property type="entry name" value="D-isomer_2_OHA_DH_cat_dom"/>
</dbReference>
<name>A0A068NNQ2_FIMGI</name>
<evidence type="ECO:0000313" key="15">
    <source>
        <dbReference type="EMBL" id="AIE84390.1"/>
    </source>
</evidence>
<dbReference type="InterPro" id="IPR036291">
    <property type="entry name" value="NAD(P)-bd_dom_sf"/>
</dbReference>
<evidence type="ECO:0000256" key="7">
    <source>
        <dbReference type="ARBA" id="ARBA00023002"/>
    </source>
</evidence>
<proteinExistence type="inferred from homology"/>
<dbReference type="SUPFAM" id="SSF52283">
    <property type="entry name" value="Formate/glycerate dehydrogenase catalytic domain-like"/>
    <property type="match status" value="1"/>
</dbReference>
<dbReference type="UniPathway" id="UPA00135">
    <property type="reaction ID" value="UER00196"/>
</dbReference>
<dbReference type="OrthoDB" id="9805416at2"/>
<dbReference type="HOGENOM" id="CLU_019796_1_3_0"/>
<evidence type="ECO:0000256" key="12">
    <source>
        <dbReference type="ARBA" id="ARBA00048731"/>
    </source>
</evidence>
<keyword evidence="9" id="KW-0028">Amino-acid biosynthesis</keyword>